<keyword evidence="2 8" id="KW-0813">Transport</keyword>
<dbReference type="PROSITE" id="PS52016">
    <property type="entry name" value="TONB_DEPENDENT_REC_3"/>
    <property type="match status" value="1"/>
</dbReference>
<accession>A0A1G6XVJ0</accession>
<dbReference type="Gene3D" id="2.170.130.10">
    <property type="entry name" value="TonB-dependent receptor, plug domain"/>
    <property type="match status" value="1"/>
</dbReference>
<dbReference type="Gene3D" id="2.60.40.1120">
    <property type="entry name" value="Carboxypeptidase-like, regulatory domain"/>
    <property type="match status" value="1"/>
</dbReference>
<feature type="domain" description="TonB-dependent receptor-like beta-barrel" evidence="10">
    <location>
        <begin position="405"/>
        <end position="869"/>
    </location>
</feature>
<dbReference type="AlphaFoldDB" id="A0A1G6XVJ0"/>
<dbReference type="InterPro" id="IPR012910">
    <property type="entry name" value="Plug_dom"/>
</dbReference>
<evidence type="ECO:0000259" key="11">
    <source>
        <dbReference type="Pfam" id="PF07715"/>
    </source>
</evidence>
<comment type="subcellular location">
    <subcellularLocation>
        <location evidence="1 8">Cell outer membrane</location>
        <topology evidence="1 8">Multi-pass membrane protein</topology>
    </subcellularLocation>
</comment>
<keyword evidence="6 8" id="KW-0472">Membrane</keyword>
<keyword evidence="13" id="KW-1185">Reference proteome</keyword>
<evidence type="ECO:0000256" key="3">
    <source>
        <dbReference type="ARBA" id="ARBA00022452"/>
    </source>
</evidence>
<dbReference type="Pfam" id="PF00593">
    <property type="entry name" value="TonB_dep_Rec_b-barrel"/>
    <property type="match status" value="1"/>
</dbReference>
<evidence type="ECO:0000256" key="4">
    <source>
        <dbReference type="ARBA" id="ARBA00022692"/>
    </source>
</evidence>
<dbReference type="GO" id="GO:0009279">
    <property type="term" value="C:cell outer membrane"/>
    <property type="evidence" value="ECO:0007669"/>
    <property type="project" value="UniProtKB-SubCell"/>
</dbReference>
<dbReference type="OrthoDB" id="9768470at2"/>
<dbReference type="InterPro" id="IPR039426">
    <property type="entry name" value="TonB-dep_rcpt-like"/>
</dbReference>
<evidence type="ECO:0000256" key="8">
    <source>
        <dbReference type="PROSITE-ProRule" id="PRU01360"/>
    </source>
</evidence>
<sequence>MQVRLLLTGLLIVLGNAVFSQNITGKITNSVTGEPVAGATLLIEGSNKGAISESDGAFRLNVGTNKTAAIKVTALNYITQTIQYRQGSYVADSGLVISLAPSSGELAGVVVSARARQQGTVASLYQAQRTSASISDGISAEAIRKSPDRSTGDVLKRVSGTTVQDNKFVIIRGLNDRYNLGLTDGTLLPSTEPNRKAFSFDIIPSSMIDNMIITKAGTPDLPADFAGGVINVITKEVPTRKFIDFTVGLGYNSVATFKDFKSGYRSGTDFLGFDNGARQLPASFPGTDAIEGRQLSQEQINAALSSLNNNFNIKTNKALPQLNLQANMGDLRVFNNGNKFGYTAGITYTHSETVKRNALRQYDDYNYIDNTYKYSSNIGALLNLSYQTKKGKYSFKNLYNRIFDDNFLYREGSNLGRGSDIRFYAFDLVQKSLLKNTFKGENKLGDNDVVLDYLASFNLVTNNRPDQRKVGYSRSMGTSNAFIADLGNLGRENNRLFGDLNEKIYNGAVNLTIPVNLFEKSSVKLGGFAAYRDRDDKNRMIGPIINPGASNEQEVLRSPIDQLFTPGVIGSNIYSLKDLTQGQDAYTANAGNYAGYVMLDNKFTNKLRLVWGVRYEYYNLNVNSSQNFSKTWKDFLPSANFTYSITPKTNIRASYFRSLGRPEFREIAPFYYYDFERMANVLGNPDLTRSQIDNFDLKYEWFLAPGEIISASVFYKNFKNTIETSIYKAQSALEVTTNNFPSATNIGFEAEIRKKLNFISEGLKQLEFYTNVALIRSKVKLDGPLYLPDGSTISDRPLTGQSPYAINTGLAYQTSDNKFGANVLYNRIGQRIDLVGGNLYGMVYEMPRNLLDAQVSYQLTPKSAFKLNAKDILNAPVRFYFDQNGNEKFDGSSFQNGMNTLNKDWILEQYRPGTTITLSYTYKF</sequence>
<keyword evidence="5 9" id="KW-0798">TonB box</keyword>
<dbReference type="InterPro" id="IPR036942">
    <property type="entry name" value="Beta-barrel_TonB_sf"/>
</dbReference>
<evidence type="ECO:0000256" key="1">
    <source>
        <dbReference type="ARBA" id="ARBA00004571"/>
    </source>
</evidence>
<evidence type="ECO:0000256" key="7">
    <source>
        <dbReference type="ARBA" id="ARBA00023237"/>
    </source>
</evidence>
<dbReference type="Proteomes" id="UP000198757">
    <property type="component" value="Unassembled WGS sequence"/>
</dbReference>
<keyword evidence="3 8" id="KW-1134">Transmembrane beta strand</keyword>
<keyword evidence="4 8" id="KW-0812">Transmembrane</keyword>
<evidence type="ECO:0000256" key="6">
    <source>
        <dbReference type="ARBA" id="ARBA00023136"/>
    </source>
</evidence>
<keyword evidence="7 8" id="KW-0998">Cell outer membrane</keyword>
<evidence type="ECO:0000256" key="2">
    <source>
        <dbReference type="ARBA" id="ARBA00022448"/>
    </source>
</evidence>
<evidence type="ECO:0000313" key="13">
    <source>
        <dbReference type="Proteomes" id="UP000198757"/>
    </source>
</evidence>
<dbReference type="PANTHER" id="PTHR40980:SF5">
    <property type="entry name" value="TONB-DEPENDENT RECEPTOR"/>
    <property type="match status" value="1"/>
</dbReference>
<dbReference type="Gene3D" id="2.40.170.20">
    <property type="entry name" value="TonB-dependent receptor, beta-barrel domain"/>
    <property type="match status" value="1"/>
</dbReference>
<evidence type="ECO:0000259" key="10">
    <source>
        <dbReference type="Pfam" id="PF00593"/>
    </source>
</evidence>
<name>A0A1G6XVJ0_NIADE</name>
<dbReference type="Pfam" id="PF07715">
    <property type="entry name" value="Plug"/>
    <property type="match status" value="1"/>
</dbReference>
<proteinExistence type="inferred from homology"/>
<evidence type="ECO:0000313" key="12">
    <source>
        <dbReference type="EMBL" id="SDD82189.1"/>
    </source>
</evidence>
<evidence type="ECO:0000256" key="5">
    <source>
        <dbReference type="ARBA" id="ARBA00023077"/>
    </source>
</evidence>
<dbReference type="InterPro" id="IPR037066">
    <property type="entry name" value="Plug_dom_sf"/>
</dbReference>
<dbReference type="RefSeq" id="WP_090392016.1">
    <property type="nucleotide sequence ID" value="NZ_FMZO01000014.1"/>
</dbReference>
<organism evidence="12 13">
    <name type="scientific">Niabella drilacis (strain DSM 25811 / CCM 8410 / CCUG 62505 / LMG 26954 / E90)</name>
    <dbReference type="NCBI Taxonomy" id="1285928"/>
    <lineage>
        <taxon>Bacteria</taxon>
        <taxon>Pseudomonadati</taxon>
        <taxon>Bacteroidota</taxon>
        <taxon>Chitinophagia</taxon>
        <taxon>Chitinophagales</taxon>
        <taxon>Chitinophagaceae</taxon>
        <taxon>Niabella</taxon>
    </lineage>
</organism>
<gene>
    <name evidence="12" type="ORF">SAMN04487894_11436</name>
</gene>
<dbReference type="InterPro" id="IPR000531">
    <property type="entry name" value="Beta-barrel_TonB"/>
</dbReference>
<reference evidence="13" key="1">
    <citation type="submission" date="2016-10" db="EMBL/GenBank/DDBJ databases">
        <authorList>
            <person name="Varghese N."/>
            <person name="Submissions S."/>
        </authorList>
    </citation>
    <scope>NUCLEOTIDE SEQUENCE [LARGE SCALE GENOMIC DNA]</scope>
    <source>
        <strain evidence="13">DSM 25811 / CCM 8410 / LMG 26954 / E90</strain>
    </source>
</reference>
<dbReference type="EMBL" id="FMZO01000014">
    <property type="protein sequence ID" value="SDD82189.1"/>
    <property type="molecule type" value="Genomic_DNA"/>
</dbReference>
<dbReference type="SUPFAM" id="SSF56935">
    <property type="entry name" value="Porins"/>
    <property type="match status" value="1"/>
</dbReference>
<dbReference type="Pfam" id="PF13715">
    <property type="entry name" value="CarbopepD_reg_2"/>
    <property type="match status" value="1"/>
</dbReference>
<keyword evidence="12" id="KW-0675">Receptor</keyword>
<dbReference type="PANTHER" id="PTHR40980">
    <property type="entry name" value="PLUG DOMAIN-CONTAINING PROTEIN"/>
    <property type="match status" value="1"/>
</dbReference>
<evidence type="ECO:0000256" key="9">
    <source>
        <dbReference type="RuleBase" id="RU003357"/>
    </source>
</evidence>
<dbReference type="SUPFAM" id="SSF49464">
    <property type="entry name" value="Carboxypeptidase regulatory domain-like"/>
    <property type="match status" value="1"/>
</dbReference>
<dbReference type="InterPro" id="IPR008969">
    <property type="entry name" value="CarboxyPept-like_regulatory"/>
</dbReference>
<feature type="domain" description="TonB-dependent receptor plug" evidence="11">
    <location>
        <begin position="128"/>
        <end position="228"/>
    </location>
</feature>
<dbReference type="STRING" id="1285928.SAMN04487894_11436"/>
<comment type="similarity">
    <text evidence="8 9">Belongs to the TonB-dependent receptor family.</text>
</comment>
<protein>
    <submittedName>
        <fullName evidence="12">TonB-dependent receptor</fullName>
    </submittedName>
</protein>